<name>A0ABQ9GSF7_9NEOP</name>
<sequence length="81" mass="9429">MFSTGGVRIVYSNKGKPQLIHNGYLFIVDKNIGEKVHWRCIDSRNCRARIHTSDNMVSIRCSEHTHEPHAKKIWERIGLIE</sequence>
<proteinExistence type="predicted"/>
<dbReference type="Proteomes" id="UP001159363">
    <property type="component" value="Chromosome 8"/>
</dbReference>
<evidence type="ECO:0000256" key="2">
    <source>
        <dbReference type="ARBA" id="ARBA00022771"/>
    </source>
</evidence>
<organism evidence="5 6">
    <name type="scientific">Dryococelus australis</name>
    <dbReference type="NCBI Taxonomy" id="614101"/>
    <lineage>
        <taxon>Eukaryota</taxon>
        <taxon>Metazoa</taxon>
        <taxon>Ecdysozoa</taxon>
        <taxon>Arthropoda</taxon>
        <taxon>Hexapoda</taxon>
        <taxon>Insecta</taxon>
        <taxon>Pterygota</taxon>
        <taxon>Neoptera</taxon>
        <taxon>Polyneoptera</taxon>
        <taxon>Phasmatodea</taxon>
        <taxon>Verophasmatodea</taxon>
        <taxon>Anareolatae</taxon>
        <taxon>Phasmatidae</taxon>
        <taxon>Eurycanthinae</taxon>
        <taxon>Dryococelus</taxon>
    </lineage>
</organism>
<evidence type="ECO:0000259" key="4">
    <source>
        <dbReference type="Pfam" id="PF04500"/>
    </source>
</evidence>
<protein>
    <recommendedName>
        <fullName evidence="4">FLYWCH-type domain-containing protein</fullName>
    </recommendedName>
</protein>
<dbReference type="Pfam" id="PF04500">
    <property type="entry name" value="FLYWCH"/>
    <property type="match status" value="1"/>
</dbReference>
<evidence type="ECO:0000313" key="5">
    <source>
        <dbReference type="EMBL" id="KAJ8874969.1"/>
    </source>
</evidence>
<feature type="domain" description="FLYWCH-type" evidence="4">
    <location>
        <begin position="11"/>
        <end position="66"/>
    </location>
</feature>
<dbReference type="Gene3D" id="2.20.25.240">
    <property type="match status" value="1"/>
</dbReference>
<dbReference type="InterPro" id="IPR007588">
    <property type="entry name" value="Znf_FLYWCH"/>
</dbReference>
<reference evidence="5 6" key="1">
    <citation type="submission" date="2023-02" db="EMBL/GenBank/DDBJ databases">
        <title>LHISI_Scaffold_Assembly.</title>
        <authorList>
            <person name="Stuart O.P."/>
            <person name="Cleave R."/>
            <person name="Magrath M.J.L."/>
            <person name="Mikheyev A.S."/>
        </authorList>
    </citation>
    <scope>NUCLEOTIDE SEQUENCE [LARGE SCALE GENOMIC DNA]</scope>
    <source>
        <strain evidence="5">Daus_M_001</strain>
        <tissue evidence="5">Leg muscle</tissue>
    </source>
</reference>
<keyword evidence="1" id="KW-0479">Metal-binding</keyword>
<keyword evidence="3" id="KW-0862">Zinc</keyword>
<evidence type="ECO:0000256" key="1">
    <source>
        <dbReference type="ARBA" id="ARBA00022723"/>
    </source>
</evidence>
<evidence type="ECO:0000313" key="6">
    <source>
        <dbReference type="Proteomes" id="UP001159363"/>
    </source>
</evidence>
<keyword evidence="6" id="KW-1185">Reference proteome</keyword>
<gene>
    <name evidence="5" type="ORF">PR048_022859</name>
</gene>
<accession>A0ABQ9GSF7</accession>
<comment type="caution">
    <text evidence="5">The sequence shown here is derived from an EMBL/GenBank/DDBJ whole genome shotgun (WGS) entry which is preliminary data.</text>
</comment>
<dbReference type="EMBL" id="JARBHB010000009">
    <property type="protein sequence ID" value="KAJ8874969.1"/>
    <property type="molecule type" value="Genomic_DNA"/>
</dbReference>
<evidence type="ECO:0000256" key="3">
    <source>
        <dbReference type="ARBA" id="ARBA00022833"/>
    </source>
</evidence>
<keyword evidence="2" id="KW-0863">Zinc-finger</keyword>